<dbReference type="STRING" id="1503961.SAMN05421736_11482"/>
<dbReference type="InterPro" id="IPR018060">
    <property type="entry name" value="HTH_AraC"/>
</dbReference>
<dbReference type="Gene3D" id="2.60.120.280">
    <property type="entry name" value="Regulatory protein AraC"/>
    <property type="match status" value="1"/>
</dbReference>
<evidence type="ECO:0000256" key="2">
    <source>
        <dbReference type="ARBA" id="ARBA00023125"/>
    </source>
</evidence>
<evidence type="ECO:0000256" key="1">
    <source>
        <dbReference type="ARBA" id="ARBA00023015"/>
    </source>
</evidence>
<evidence type="ECO:0000313" key="5">
    <source>
        <dbReference type="EMBL" id="SDZ48846.1"/>
    </source>
</evidence>
<evidence type="ECO:0000256" key="3">
    <source>
        <dbReference type="ARBA" id="ARBA00023163"/>
    </source>
</evidence>
<dbReference type="InterPro" id="IPR009057">
    <property type="entry name" value="Homeodomain-like_sf"/>
</dbReference>
<dbReference type="PANTHER" id="PTHR43280">
    <property type="entry name" value="ARAC-FAMILY TRANSCRIPTIONAL REGULATOR"/>
    <property type="match status" value="1"/>
</dbReference>
<keyword evidence="6" id="KW-1185">Reference proteome</keyword>
<dbReference type="InterPro" id="IPR037923">
    <property type="entry name" value="HTH-like"/>
</dbReference>
<organism evidence="5 6">
    <name type="scientific">Evansella caseinilytica</name>
    <dbReference type="NCBI Taxonomy" id="1503961"/>
    <lineage>
        <taxon>Bacteria</taxon>
        <taxon>Bacillati</taxon>
        <taxon>Bacillota</taxon>
        <taxon>Bacilli</taxon>
        <taxon>Bacillales</taxon>
        <taxon>Bacillaceae</taxon>
        <taxon>Evansella</taxon>
    </lineage>
</organism>
<dbReference type="Gene3D" id="1.10.10.60">
    <property type="entry name" value="Homeodomain-like"/>
    <property type="match status" value="2"/>
</dbReference>
<dbReference type="Pfam" id="PF12833">
    <property type="entry name" value="HTH_18"/>
    <property type="match status" value="1"/>
</dbReference>
<name>A0A1H3TF33_9BACI</name>
<keyword evidence="2 5" id="KW-0238">DNA-binding</keyword>
<gene>
    <name evidence="5" type="ORF">SAMN05421736_11482</name>
</gene>
<dbReference type="GO" id="GO:0003700">
    <property type="term" value="F:DNA-binding transcription factor activity"/>
    <property type="evidence" value="ECO:0007669"/>
    <property type="project" value="InterPro"/>
</dbReference>
<dbReference type="SUPFAM" id="SSF51215">
    <property type="entry name" value="Regulatory protein AraC"/>
    <property type="match status" value="1"/>
</dbReference>
<protein>
    <submittedName>
        <fullName evidence="5">AraC-type DNA-binding protein</fullName>
    </submittedName>
</protein>
<feature type="domain" description="HTH araC/xylS-type" evidence="4">
    <location>
        <begin position="185"/>
        <end position="283"/>
    </location>
</feature>
<reference evidence="6" key="1">
    <citation type="submission" date="2016-10" db="EMBL/GenBank/DDBJ databases">
        <authorList>
            <person name="Varghese N."/>
            <person name="Submissions S."/>
        </authorList>
    </citation>
    <scope>NUCLEOTIDE SEQUENCE [LARGE SCALE GENOMIC DNA]</scope>
    <source>
        <strain evidence="6">SP</strain>
    </source>
</reference>
<dbReference type="PANTHER" id="PTHR43280:SF28">
    <property type="entry name" value="HTH-TYPE TRANSCRIPTIONAL ACTIVATOR RHAS"/>
    <property type="match status" value="1"/>
</dbReference>
<keyword evidence="3" id="KW-0804">Transcription</keyword>
<evidence type="ECO:0000313" key="6">
    <source>
        <dbReference type="Proteomes" id="UP000198935"/>
    </source>
</evidence>
<keyword evidence="1" id="KW-0805">Transcription regulation</keyword>
<dbReference type="EMBL" id="FNPI01000014">
    <property type="protein sequence ID" value="SDZ48846.1"/>
    <property type="molecule type" value="Genomic_DNA"/>
</dbReference>
<dbReference type="PROSITE" id="PS01124">
    <property type="entry name" value="HTH_ARAC_FAMILY_2"/>
    <property type="match status" value="1"/>
</dbReference>
<dbReference type="InterPro" id="IPR003313">
    <property type="entry name" value="AraC-bd"/>
</dbReference>
<dbReference type="InterPro" id="IPR020449">
    <property type="entry name" value="Tscrpt_reg_AraC-type_HTH"/>
</dbReference>
<dbReference type="SMART" id="SM00342">
    <property type="entry name" value="HTH_ARAC"/>
    <property type="match status" value="1"/>
</dbReference>
<dbReference type="SUPFAM" id="SSF46689">
    <property type="entry name" value="Homeodomain-like"/>
    <property type="match status" value="2"/>
</dbReference>
<dbReference type="Pfam" id="PF02311">
    <property type="entry name" value="AraC_binding"/>
    <property type="match status" value="1"/>
</dbReference>
<dbReference type="Proteomes" id="UP000198935">
    <property type="component" value="Unassembled WGS sequence"/>
</dbReference>
<proteinExistence type="predicted"/>
<dbReference type="GO" id="GO:0043565">
    <property type="term" value="F:sequence-specific DNA binding"/>
    <property type="evidence" value="ECO:0007669"/>
    <property type="project" value="InterPro"/>
</dbReference>
<evidence type="ECO:0000259" key="4">
    <source>
        <dbReference type="PROSITE" id="PS01124"/>
    </source>
</evidence>
<dbReference type="AlphaFoldDB" id="A0A1H3TF33"/>
<sequence>MVNNQQPFYETIGFRTHDKTAETHVDIYVVGRDNVTSTSYYWDGRKRGEHENFIFQYTLAGEGAIDVGGRTYKLQAGQAFMVGVPGDHCYYLPKESGGWEFIFLTLTGPAAALCWKNITGQFGHVVSIPRDTWLIKDVFSIYQQAHDQNLIDHYYASSRAYAFIMECYRYFRQFKTSENLPDSIARAVHFIQAYYATPLTVEEIASAAGISKYYLIKRFREMMNMTPVQYLTKVRLEKAFELLSYSNDPIKEIAVKVGYANDNYFNKVFRRIVGISPGEFRRNKHSVPFNRLVIR</sequence>
<accession>A0A1H3TF33</accession>
<dbReference type="PRINTS" id="PR00032">
    <property type="entry name" value="HTHARAC"/>
</dbReference>